<accession>A0A4S1XCC6</accession>
<comment type="caution">
    <text evidence="1">The sequence shown here is derived from an EMBL/GenBank/DDBJ whole genome shotgun (WGS) entry which is preliminary data.</text>
</comment>
<evidence type="ECO:0000313" key="1">
    <source>
        <dbReference type="EMBL" id="TGX53475.1"/>
    </source>
</evidence>
<sequence length="250" mass="27104">MAQVLAAAAILATPSMGHAQSRDLQSLWIVQPSSAPMGDRALASGEFVLKQRLLPTGLAELGSDIALGGGKAKLVSGTQLIAAGTEGAKVFCIAEVAKQKLIGASFQPCLIDSDRDGDFDGWFSAVSQTKGLLTLAGKYPKKPKPIAETAYREVAPETMRDEYFVAIERRNYFNIYSRESFMIAFGREGQVDRLTAPISFKSTEMPRELTVMGAKFTAIAEQEGKMLVRVSAAMPRQPFGVMTSTTYNFY</sequence>
<dbReference type="EMBL" id="SRXT01000004">
    <property type="protein sequence ID" value="TGX53475.1"/>
    <property type="molecule type" value="Genomic_DNA"/>
</dbReference>
<protein>
    <submittedName>
        <fullName evidence="1">Uncharacterized protein</fullName>
    </submittedName>
</protein>
<dbReference type="OrthoDB" id="7561143at2"/>
<organism evidence="1 2">
    <name type="scientific">Sphingomonas gei</name>
    <dbReference type="NCBI Taxonomy" id="1395960"/>
    <lineage>
        <taxon>Bacteria</taxon>
        <taxon>Pseudomonadati</taxon>
        <taxon>Pseudomonadota</taxon>
        <taxon>Alphaproteobacteria</taxon>
        <taxon>Sphingomonadales</taxon>
        <taxon>Sphingomonadaceae</taxon>
        <taxon>Sphingomonas</taxon>
    </lineage>
</organism>
<dbReference type="Proteomes" id="UP000306147">
    <property type="component" value="Unassembled WGS sequence"/>
</dbReference>
<reference evidence="1 2" key="1">
    <citation type="submission" date="2019-04" db="EMBL/GenBank/DDBJ databases">
        <title>Sphingomonas psychrotolerans sp. nov., isolated from soil in the Tianshan Mountains, Xinjiang, China.</title>
        <authorList>
            <person name="Luo Y."/>
            <person name="Sheng H."/>
        </authorList>
    </citation>
    <scope>NUCLEOTIDE SEQUENCE [LARGE SCALE GENOMIC DNA]</scope>
    <source>
        <strain evidence="1 2">ZFGT-11</strain>
    </source>
</reference>
<keyword evidence="2" id="KW-1185">Reference proteome</keyword>
<evidence type="ECO:0000313" key="2">
    <source>
        <dbReference type="Proteomes" id="UP000306147"/>
    </source>
</evidence>
<name>A0A4S1XCC6_9SPHN</name>
<dbReference type="AlphaFoldDB" id="A0A4S1XCC6"/>
<gene>
    <name evidence="1" type="ORF">E5A73_11600</name>
</gene>
<proteinExistence type="predicted"/>
<dbReference type="RefSeq" id="WP_135963981.1">
    <property type="nucleotide sequence ID" value="NZ_SRXT01000004.1"/>
</dbReference>